<protein>
    <submittedName>
        <fullName evidence="1">Uncharacterized protein</fullName>
    </submittedName>
</protein>
<proteinExistence type="predicted"/>
<accession>A0A1N6IX40</accession>
<reference evidence="2" key="1">
    <citation type="submission" date="2016-11" db="EMBL/GenBank/DDBJ databases">
        <authorList>
            <person name="Varghese N."/>
            <person name="Submissions S."/>
        </authorList>
    </citation>
    <scope>NUCLEOTIDE SEQUENCE [LARGE SCALE GENOMIC DNA]</scope>
    <source>
        <strain evidence="2">DSM 17456</strain>
    </source>
</reference>
<sequence>MKNYEMYPYRLVCHEIKNESKESGIPVGKLYSMKMKQVLELLKEKRKGQQC</sequence>
<name>A0A1N6IX40_9BACT</name>
<evidence type="ECO:0000313" key="1">
    <source>
        <dbReference type="EMBL" id="SIO36547.1"/>
    </source>
</evidence>
<dbReference type="Proteomes" id="UP000184694">
    <property type="component" value="Unassembled WGS sequence"/>
</dbReference>
<organism evidence="1 2">
    <name type="scientific">Halodesulfovibrio marinisediminis DSM 17456</name>
    <dbReference type="NCBI Taxonomy" id="1121457"/>
    <lineage>
        <taxon>Bacteria</taxon>
        <taxon>Pseudomonadati</taxon>
        <taxon>Thermodesulfobacteriota</taxon>
        <taxon>Desulfovibrionia</taxon>
        <taxon>Desulfovibrionales</taxon>
        <taxon>Desulfovibrionaceae</taxon>
        <taxon>Halodesulfovibrio</taxon>
    </lineage>
</organism>
<dbReference type="RefSeq" id="WP_175566047.1">
    <property type="nucleotide sequence ID" value="NZ_FSRG01000007.1"/>
</dbReference>
<dbReference type="AlphaFoldDB" id="A0A1N6IX40"/>
<keyword evidence="2" id="KW-1185">Reference proteome</keyword>
<dbReference type="EMBL" id="FSRG01000007">
    <property type="protein sequence ID" value="SIO36547.1"/>
    <property type="molecule type" value="Genomic_DNA"/>
</dbReference>
<evidence type="ECO:0000313" key="2">
    <source>
        <dbReference type="Proteomes" id="UP000184694"/>
    </source>
</evidence>
<gene>
    <name evidence="1" type="ORF">SAMN02745161_3017</name>
</gene>